<evidence type="ECO:0000256" key="1">
    <source>
        <dbReference type="SAM" id="MobiDB-lite"/>
    </source>
</evidence>
<keyword evidence="3" id="KW-1185">Reference proteome</keyword>
<evidence type="ECO:0000313" key="3">
    <source>
        <dbReference type="Proteomes" id="UP000324585"/>
    </source>
</evidence>
<evidence type="ECO:0000313" key="2">
    <source>
        <dbReference type="EMBL" id="KAA8492184.1"/>
    </source>
</evidence>
<feature type="region of interest" description="Disordered" evidence="1">
    <location>
        <begin position="249"/>
        <end position="276"/>
    </location>
</feature>
<feature type="region of interest" description="Disordered" evidence="1">
    <location>
        <begin position="939"/>
        <end position="970"/>
    </location>
</feature>
<name>A0A5J4YNA3_PORPP</name>
<accession>A0A5J4YNA3</accession>
<protein>
    <recommendedName>
        <fullName evidence="4">Pentatricopeptide repeat-containing protein</fullName>
    </recommendedName>
</protein>
<dbReference type="AlphaFoldDB" id="A0A5J4YNA3"/>
<gene>
    <name evidence="2" type="ORF">FVE85_3622</name>
</gene>
<evidence type="ECO:0008006" key="4">
    <source>
        <dbReference type="Google" id="ProtNLM"/>
    </source>
</evidence>
<comment type="caution">
    <text evidence="2">The sequence shown here is derived from an EMBL/GenBank/DDBJ whole genome shotgun (WGS) entry which is preliminary data.</text>
</comment>
<feature type="compositionally biased region" description="Basic and acidic residues" evidence="1">
    <location>
        <begin position="939"/>
        <end position="959"/>
    </location>
</feature>
<dbReference type="Proteomes" id="UP000324585">
    <property type="component" value="Unassembled WGS sequence"/>
</dbReference>
<proteinExistence type="predicted"/>
<feature type="region of interest" description="Disordered" evidence="1">
    <location>
        <begin position="155"/>
        <end position="186"/>
    </location>
</feature>
<reference evidence="3" key="1">
    <citation type="journal article" date="2019" name="Nat. Commun.">
        <title>Expansion of phycobilisome linker gene families in mesophilic red algae.</title>
        <authorList>
            <person name="Lee J."/>
            <person name="Kim D."/>
            <person name="Bhattacharya D."/>
            <person name="Yoon H.S."/>
        </authorList>
    </citation>
    <scope>NUCLEOTIDE SEQUENCE [LARGE SCALE GENOMIC DNA]</scope>
    <source>
        <strain evidence="3">CCMP 1328</strain>
    </source>
</reference>
<feature type="compositionally biased region" description="Low complexity" evidence="1">
    <location>
        <begin position="961"/>
        <end position="970"/>
    </location>
</feature>
<sequence>MREKAQEVGMVVYARFVGTSVAARVARRNFRAARPGSQVNAQHAQHVEDVASSAMSLRGQPLLTRLLWRLQEEERRRKDAGEEHDSFAEGQYVGWHVDIGHTRPTLSNTRSAPGMARPAVVEANQNTDAARPAGVDQQLTSSQAAARTVVRPKSRLFAMRQRSQSDAPRESQEDVHAHGNEAAPWSDSMPVRRAVGRAFAVRERVATARTDLREDAQQLTKTMATPDPAAMQPAQSALAQRRTCMESMEPVEGLRASSEETKVPVTSMRQSEHALSVRKRVVPGLSKLEQNGRPNAEKTGQKAMNTSVRLSGDAFPVRKGKLQRDDVVHYCKQSIQAFFLRGSRLASLPAPELQHMKQAEFSTLQNLLENARMDDMAFAVRRLWATGSKPHTRAAVKGPTSFDRDLSLVNVSDAKRLAKFLLFTYDPHAGGKVDLDRTLANAPDAMYLRSHVQTVLQGGGIDWVTEFGRVEQSQAIAQIAAIVHDWQGTTRFTWENVVFLLNKALIIRARMNSIEDALQMMDVFLRAKDAAVWSNVDDKSFAAEGKKKSRPLARHLPTTLLWAAAHRLDPSRTLLLTLFLLQRYQLGTAGECMFIELLRAIAQRGDWVMWHHVFSTMLNEYGVSKITLASESMVQLSIRTGEVEFARKLVMDRMHVSESDSCDALGRLDSDLTDKEKVAGTKAGDSPVHLSWEVTPVHITRLLSYLVQQRETLTLAQAIVLHKRSVAWGVRPSLRSYTCLLVGLAKHRTHLFDAVPRTVMEDFWTSGLELDLYMAQALIFWYARDRDLDACFHVLSRLDEVERKRRKLTGSSRQHARKLHGDSMRHVVLLNQQLCFSRSLKIYRSCIVACTNTGDTGVREAFQIYERMKNELTYEPDSIFSVYSALANVLLACKSNVTADQLEYVSEKMEQGILRNRFLASDSVVLLIRRLRRRFHQLSRDASKRQDTGSAHRFEHHASTPDPAAGDAAPYPRGDWDDDIALFNARASHRRELALATEL</sequence>
<dbReference type="Gene3D" id="1.25.40.10">
    <property type="entry name" value="Tetratricopeptide repeat domain"/>
    <property type="match status" value="2"/>
</dbReference>
<organism evidence="2 3">
    <name type="scientific">Porphyridium purpureum</name>
    <name type="common">Red alga</name>
    <name type="synonym">Porphyridium cruentum</name>
    <dbReference type="NCBI Taxonomy" id="35688"/>
    <lineage>
        <taxon>Eukaryota</taxon>
        <taxon>Rhodophyta</taxon>
        <taxon>Bangiophyceae</taxon>
        <taxon>Porphyridiales</taxon>
        <taxon>Porphyridiaceae</taxon>
        <taxon>Porphyridium</taxon>
    </lineage>
</organism>
<feature type="compositionally biased region" description="Basic and acidic residues" evidence="1">
    <location>
        <begin position="167"/>
        <end position="179"/>
    </location>
</feature>
<dbReference type="InterPro" id="IPR011990">
    <property type="entry name" value="TPR-like_helical_dom_sf"/>
</dbReference>
<dbReference type="EMBL" id="VRMN01000010">
    <property type="protein sequence ID" value="KAA8492184.1"/>
    <property type="molecule type" value="Genomic_DNA"/>
</dbReference>